<name>S9VW82_9TRYP</name>
<proteinExistence type="predicted"/>
<dbReference type="PANTHER" id="PTHR34258:SF1">
    <property type="entry name" value="ARMADILLO-LIKE HELICAL DOMAIN CONTAINING PROTEIN 1"/>
    <property type="match status" value="1"/>
</dbReference>
<dbReference type="Pfam" id="PF17741">
    <property type="entry name" value="DUF5578"/>
    <property type="match status" value="1"/>
</dbReference>
<feature type="compositionally biased region" description="Low complexity" evidence="1">
    <location>
        <begin position="1"/>
        <end position="14"/>
    </location>
</feature>
<dbReference type="InterPro" id="IPR011989">
    <property type="entry name" value="ARM-like"/>
</dbReference>
<evidence type="ECO:0000256" key="1">
    <source>
        <dbReference type="SAM" id="MobiDB-lite"/>
    </source>
</evidence>
<dbReference type="SUPFAM" id="SSF48371">
    <property type="entry name" value="ARM repeat"/>
    <property type="match status" value="1"/>
</dbReference>
<dbReference type="OrthoDB" id="278163at2759"/>
<dbReference type="AlphaFoldDB" id="S9VW82"/>
<dbReference type="Gene3D" id="1.25.10.10">
    <property type="entry name" value="Leucine-rich Repeat Variant"/>
    <property type="match status" value="1"/>
</dbReference>
<dbReference type="Proteomes" id="UP000515908">
    <property type="component" value="Chromosome 08"/>
</dbReference>
<keyword evidence="3" id="KW-1185">Reference proteome</keyword>
<reference evidence="2 3" key="1">
    <citation type="submission" date="2020-08" db="EMBL/GenBank/DDBJ databases">
        <authorList>
            <person name="Newling K."/>
            <person name="Davey J."/>
            <person name="Forrester S."/>
        </authorList>
    </citation>
    <scope>NUCLEOTIDE SEQUENCE [LARGE SCALE GENOMIC DNA]</scope>
    <source>
        <strain evidence="3">Crithidia deanei Carvalho (ATCC PRA-265)</strain>
    </source>
</reference>
<accession>S9VW82</accession>
<protein>
    <submittedName>
        <fullName evidence="2">Uncharacterized protein</fullName>
    </submittedName>
</protein>
<gene>
    <name evidence="2" type="ORF">ADEAN_000465900</name>
</gene>
<feature type="region of interest" description="Disordered" evidence="1">
    <location>
        <begin position="1"/>
        <end position="37"/>
    </location>
</feature>
<dbReference type="InterPro" id="IPR016024">
    <property type="entry name" value="ARM-type_fold"/>
</dbReference>
<organism evidence="2 3">
    <name type="scientific">Angomonas deanei</name>
    <dbReference type="NCBI Taxonomy" id="59799"/>
    <lineage>
        <taxon>Eukaryota</taxon>
        <taxon>Discoba</taxon>
        <taxon>Euglenozoa</taxon>
        <taxon>Kinetoplastea</taxon>
        <taxon>Metakinetoplastina</taxon>
        <taxon>Trypanosomatida</taxon>
        <taxon>Trypanosomatidae</taxon>
        <taxon>Strigomonadinae</taxon>
        <taxon>Angomonas</taxon>
    </lineage>
</organism>
<dbReference type="PANTHER" id="PTHR34258">
    <property type="entry name" value="ARMADILLO-LIKE HELICAL DOMAIN CONTAINING PROTEIN 1"/>
    <property type="match status" value="1"/>
</dbReference>
<dbReference type="EMBL" id="LR877152">
    <property type="protein sequence ID" value="CAD2217181.1"/>
    <property type="molecule type" value="Genomic_DNA"/>
</dbReference>
<dbReference type="InterPro" id="IPR041090">
    <property type="entry name" value="DUF5578"/>
</dbReference>
<feature type="compositionally biased region" description="Basic and acidic residues" evidence="1">
    <location>
        <begin position="25"/>
        <end position="35"/>
    </location>
</feature>
<evidence type="ECO:0000313" key="3">
    <source>
        <dbReference type="Proteomes" id="UP000515908"/>
    </source>
</evidence>
<sequence length="525" mass="58366">MKRSTTTTTTAGTKPKPKAKSSMSVKEKQEQRLQEAMDPSLHGRRAEYFVGLWDKTKVVRPRLLMAFCLLHENSTIGEVEADLGDGAPLFFTRVTSWFRLSYKLPPNTSTDKGEEASVLLWMLRSFSVFMKGTSYITLFCESGMNAALTDCLDSETPDGAPLIQPVDRLEIVRLLLFIANSGRVYREMVCDEEGLTQVLHALQREDVADVVSHTIDLLVVIAQGNPKMAPLIHTAMLRLVYYHQPNVAQGVRGARTTRSEETVLQISHAVRDIQLTKESQFYQSCTDEIRSNLLPIVGLNLLPAGTTVSSSSGDPLLEEMSSEEYLETLMYLNLHDTNVSFRVEGNELLALAAKNTLLTARILNNCFDIMDDDLLVIADTDDVRAIAVRQRRQLSCGRAVVEIILSQPMTEERKTIILNLIAMRSAHITLLKYLRMSDGSDVSAVIDCCRTLQILAKAADAQRRSVDQLSSNVVSLEKVSQLLREAVGDSIFQMILFQEISEEESFAILRAARSSTAGAATGLYH</sequence>
<dbReference type="VEuPathDB" id="TriTrypDB:ADEAN_000465900"/>
<evidence type="ECO:0000313" key="2">
    <source>
        <dbReference type="EMBL" id="CAD2217181.1"/>
    </source>
</evidence>